<gene>
    <name evidence="1" type="ORF">MDUV_11450</name>
</gene>
<evidence type="ECO:0000313" key="1">
    <source>
        <dbReference type="EMBL" id="BBX16285.1"/>
    </source>
</evidence>
<reference evidence="1 2" key="1">
    <citation type="journal article" date="2019" name="Emerg. Microbes Infect.">
        <title>Comprehensive subspecies identification of 175 nontuberculous mycobacteria species based on 7547 genomic profiles.</title>
        <authorList>
            <person name="Matsumoto Y."/>
            <person name="Kinjo T."/>
            <person name="Motooka D."/>
            <person name="Nabeya D."/>
            <person name="Jung N."/>
            <person name="Uechi K."/>
            <person name="Horii T."/>
            <person name="Iida T."/>
            <person name="Fujita J."/>
            <person name="Nakamura S."/>
        </authorList>
    </citation>
    <scope>NUCLEOTIDE SEQUENCE [LARGE SCALE GENOMIC DNA]</scope>
    <source>
        <strain evidence="1 2">JCM 6396</strain>
    </source>
</reference>
<keyword evidence="1" id="KW-0503">Monooxygenase</keyword>
<dbReference type="InterPro" id="IPR051209">
    <property type="entry name" value="FAD-bind_Monooxygenase_sf"/>
</dbReference>
<accession>A0A7I7JWU6</accession>
<dbReference type="Pfam" id="PF13738">
    <property type="entry name" value="Pyr_redox_3"/>
    <property type="match status" value="1"/>
</dbReference>
<keyword evidence="1" id="KW-0560">Oxidoreductase</keyword>
<organism evidence="1 2">
    <name type="scientific">Mycolicibacterium duvalii</name>
    <dbReference type="NCBI Taxonomy" id="39688"/>
    <lineage>
        <taxon>Bacteria</taxon>
        <taxon>Bacillati</taxon>
        <taxon>Actinomycetota</taxon>
        <taxon>Actinomycetes</taxon>
        <taxon>Mycobacteriales</taxon>
        <taxon>Mycobacteriaceae</taxon>
        <taxon>Mycolicibacterium</taxon>
    </lineage>
</organism>
<dbReference type="SUPFAM" id="SSF51905">
    <property type="entry name" value="FAD/NAD(P)-binding domain"/>
    <property type="match status" value="2"/>
</dbReference>
<sequence length="492" mass="54825">MSPTPDKPTVAVIGAGPGGIAMGVLLAAGGYQFAIFDRNDGFGGTWRNNTYPGASCDVPSHFYSFSFAPNPWWSKTFANQPEILDYLERVADEHGLHDYLVPNTRVVSLRWSDDGQFWSVETDSGDVGRFDVVVSAVGMLDVPNIPDIPGAELFGGRTFHSSRWDHSRSTAGERVASIGTGASAVQYVPAIARETAHLTVFQRTPIWVTPRPDEPFTREQQEFFARHPEEARKLRDAACQQYEMADFAEDADQTRNFTEMSRKFLRRQIQDPILRAKLTPDYPVGCKRPLLSGEWWPTFTLPNVTLETSPIVEFTAHGLRTADGIEHRVDTVIYGTGFRAADYLSSLQVYGREEAALHETWREGAEAYLGTTVPGYPNLFTLYGPNTNGVTSIISILEIQTAYVRQLLDAISDRGLRSVEVRRDVHARYNAEIQAAMEGTVWLANCHNYYRHPNGKIVTQFPYSGGVFADYLRTPRLDDYHLSAAGTALTAI</sequence>
<dbReference type="GO" id="GO:0004497">
    <property type="term" value="F:monooxygenase activity"/>
    <property type="evidence" value="ECO:0007669"/>
    <property type="project" value="UniProtKB-KW"/>
</dbReference>
<dbReference type="Gene3D" id="3.50.50.60">
    <property type="entry name" value="FAD/NAD(P)-binding domain"/>
    <property type="match status" value="2"/>
</dbReference>
<dbReference type="PANTHER" id="PTHR42877:SF4">
    <property type="entry name" value="FAD_NAD(P)-BINDING DOMAIN-CONTAINING PROTEIN-RELATED"/>
    <property type="match status" value="1"/>
</dbReference>
<protein>
    <submittedName>
        <fullName evidence="1">Monooxygenase</fullName>
    </submittedName>
</protein>
<dbReference type="InterPro" id="IPR036188">
    <property type="entry name" value="FAD/NAD-bd_sf"/>
</dbReference>
<dbReference type="EMBL" id="AP022563">
    <property type="protein sequence ID" value="BBX16285.1"/>
    <property type="molecule type" value="Genomic_DNA"/>
</dbReference>
<dbReference type="AlphaFoldDB" id="A0A7I7JWU6"/>
<proteinExistence type="predicted"/>
<evidence type="ECO:0000313" key="2">
    <source>
        <dbReference type="Proteomes" id="UP000467006"/>
    </source>
</evidence>
<dbReference type="KEGG" id="mdu:MDUV_11450"/>
<name>A0A7I7JWU6_9MYCO</name>
<dbReference type="RefSeq" id="WP_264033592.1">
    <property type="nucleotide sequence ID" value="NZ_JACKUY010000023.1"/>
</dbReference>
<dbReference type="PANTHER" id="PTHR42877">
    <property type="entry name" value="L-ORNITHINE N(5)-MONOOXYGENASE-RELATED"/>
    <property type="match status" value="1"/>
</dbReference>
<dbReference type="Proteomes" id="UP000467006">
    <property type="component" value="Chromosome"/>
</dbReference>
<keyword evidence="2" id="KW-1185">Reference proteome</keyword>